<feature type="domain" description="DUF4220" evidence="2">
    <location>
        <begin position="10"/>
        <end position="96"/>
    </location>
</feature>
<dbReference type="AlphaFoldDB" id="A0A835DSJ6"/>
<gene>
    <name evidence="3" type="ORF">HU200_067743</name>
</gene>
<name>A0A835DSJ6_9POAL</name>
<evidence type="ECO:0000256" key="1">
    <source>
        <dbReference type="SAM" id="Phobius"/>
    </source>
</evidence>
<proteinExistence type="predicted"/>
<feature type="transmembrane region" description="Helical" evidence="1">
    <location>
        <begin position="71"/>
        <end position="92"/>
    </location>
</feature>
<dbReference type="Pfam" id="PF13968">
    <property type="entry name" value="DUF4220"/>
    <property type="match status" value="1"/>
</dbReference>
<dbReference type="Proteomes" id="UP000636709">
    <property type="component" value="Unassembled WGS sequence"/>
</dbReference>
<organism evidence="3 4">
    <name type="scientific">Digitaria exilis</name>
    <dbReference type="NCBI Taxonomy" id="1010633"/>
    <lineage>
        <taxon>Eukaryota</taxon>
        <taxon>Viridiplantae</taxon>
        <taxon>Streptophyta</taxon>
        <taxon>Embryophyta</taxon>
        <taxon>Tracheophyta</taxon>
        <taxon>Spermatophyta</taxon>
        <taxon>Magnoliopsida</taxon>
        <taxon>Liliopsida</taxon>
        <taxon>Poales</taxon>
        <taxon>Poaceae</taxon>
        <taxon>PACMAD clade</taxon>
        <taxon>Panicoideae</taxon>
        <taxon>Panicodae</taxon>
        <taxon>Paniceae</taxon>
        <taxon>Anthephorinae</taxon>
        <taxon>Digitaria</taxon>
    </lineage>
</organism>
<evidence type="ECO:0000313" key="3">
    <source>
        <dbReference type="EMBL" id="KAF8641557.1"/>
    </source>
</evidence>
<keyword evidence="4" id="KW-1185">Reference proteome</keyword>
<comment type="caution">
    <text evidence="3">The sequence shown here is derived from an EMBL/GenBank/DDBJ whole genome shotgun (WGS) entry which is preliminary data.</text>
</comment>
<keyword evidence="1" id="KW-0812">Transmembrane</keyword>
<reference evidence="3" key="1">
    <citation type="submission" date="2020-07" db="EMBL/GenBank/DDBJ databases">
        <title>Genome sequence and genetic diversity analysis of an under-domesticated orphan crop, white fonio (Digitaria exilis).</title>
        <authorList>
            <person name="Bennetzen J.L."/>
            <person name="Chen S."/>
            <person name="Ma X."/>
            <person name="Wang X."/>
            <person name="Yssel A.E.J."/>
            <person name="Chaluvadi S.R."/>
            <person name="Johnson M."/>
            <person name="Gangashetty P."/>
            <person name="Hamidou F."/>
            <person name="Sanogo M.D."/>
            <person name="Zwaenepoel A."/>
            <person name="Wallace J."/>
            <person name="Van De Peer Y."/>
            <person name="Van Deynze A."/>
        </authorList>
    </citation>
    <scope>NUCLEOTIDE SEQUENCE</scope>
    <source>
        <tissue evidence="3">Leaves</tissue>
    </source>
</reference>
<keyword evidence="1" id="KW-0472">Membrane</keyword>
<sequence length="96" mass="11033">MKNFDLGWKEMCDVVEIEASLMFDMLYTKAPVVYSIQGYLLRIISPLATFSAAILFFVYPKDSVERPDIIITYMVLALSLLLDLLWQVMALASTWM</sequence>
<evidence type="ECO:0000313" key="4">
    <source>
        <dbReference type="Proteomes" id="UP000636709"/>
    </source>
</evidence>
<dbReference type="OrthoDB" id="695732at2759"/>
<dbReference type="InterPro" id="IPR025315">
    <property type="entry name" value="DUF4220"/>
</dbReference>
<protein>
    <recommendedName>
        <fullName evidence="2">DUF4220 domain-containing protein</fullName>
    </recommendedName>
</protein>
<evidence type="ECO:0000259" key="2">
    <source>
        <dbReference type="Pfam" id="PF13968"/>
    </source>
</evidence>
<accession>A0A835DSJ6</accession>
<dbReference type="PANTHER" id="PTHR31325">
    <property type="entry name" value="OS01G0798800 PROTEIN-RELATED"/>
    <property type="match status" value="1"/>
</dbReference>
<feature type="transmembrane region" description="Helical" evidence="1">
    <location>
        <begin position="39"/>
        <end position="59"/>
    </location>
</feature>
<dbReference type="EMBL" id="JACEFO010003314">
    <property type="protein sequence ID" value="KAF8641557.1"/>
    <property type="molecule type" value="Genomic_DNA"/>
</dbReference>
<keyword evidence="1" id="KW-1133">Transmembrane helix</keyword>